<evidence type="ECO:0008006" key="4">
    <source>
        <dbReference type="Google" id="ProtNLM"/>
    </source>
</evidence>
<dbReference type="EMBL" id="CP034928">
    <property type="protein sequence ID" value="QAA76422.1"/>
    <property type="molecule type" value="Genomic_DNA"/>
</dbReference>
<accession>A0A410FTV5</accession>
<sequence>MVRQAIWVGMGECVLFAVPIALGLLVALGWGWSIGLLWGVATVGVGRLVRWGFLSILLREGRNGRAAGGASLARYVLVALLAVGGVLAGLPPLAVAGGLLLPSVGLWCWTVRVARTSG</sequence>
<organism evidence="2 3">
    <name type="scientific">Bipolaricaulis sibiricus</name>
    <dbReference type="NCBI Taxonomy" id="2501609"/>
    <lineage>
        <taxon>Bacteria</taxon>
        <taxon>Candidatus Bipolaricaulota</taxon>
        <taxon>Candidatus Bipolaricaulia</taxon>
        <taxon>Candidatus Bipolaricaulales</taxon>
        <taxon>Candidatus Bipolaricaulaceae</taxon>
        <taxon>Candidatus Bipolaricaulis</taxon>
    </lineage>
</organism>
<keyword evidence="1" id="KW-0472">Membrane</keyword>
<evidence type="ECO:0000313" key="2">
    <source>
        <dbReference type="EMBL" id="QAA76422.1"/>
    </source>
</evidence>
<evidence type="ECO:0000256" key="1">
    <source>
        <dbReference type="SAM" id="Phobius"/>
    </source>
</evidence>
<feature type="transmembrane region" description="Helical" evidence="1">
    <location>
        <begin position="36"/>
        <end position="58"/>
    </location>
</feature>
<evidence type="ECO:0000313" key="3">
    <source>
        <dbReference type="Proteomes" id="UP000287233"/>
    </source>
</evidence>
<proteinExistence type="predicted"/>
<keyword evidence="1" id="KW-0812">Transmembrane</keyword>
<name>A0A410FTV5_BIPS1</name>
<dbReference type="KEGG" id="bih:BIP78_0656"/>
<reference evidence="3" key="1">
    <citation type="submission" date="2018-12" db="EMBL/GenBank/DDBJ databases">
        <title>Complete genome sequence of an uncultured bacterium of the candidate phylum Bipolaricaulota.</title>
        <authorList>
            <person name="Kadnikov V.V."/>
            <person name="Mardanov A.V."/>
            <person name="Beletsky A.V."/>
            <person name="Frank Y.A."/>
            <person name="Karnachuk O.V."/>
            <person name="Ravin N.V."/>
        </authorList>
    </citation>
    <scope>NUCLEOTIDE SEQUENCE [LARGE SCALE GENOMIC DNA]</scope>
</reference>
<dbReference type="Proteomes" id="UP000287233">
    <property type="component" value="Chromosome"/>
</dbReference>
<feature type="transmembrane region" description="Helical" evidence="1">
    <location>
        <begin position="7"/>
        <end position="30"/>
    </location>
</feature>
<gene>
    <name evidence="2" type="ORF">BIP78_0656</name>
</gene>
<dbReference type="AlphaFoldDB" id="A0A410FTV5"/>
<keyword evidence="1" id="KW-1133">Transmembrane helix</keyword>
<protein>
    <recommendedName>
        <fullName evidence="4">ATP synthase protein I2</fullName>
    </recommendedName>
</protein>
<feature type="transmembrane region" description="Helical" evidence="1">
    <location>
        <begin position="70"/>
        <end position="88"/>
    </location>
</feature>